<dbReference type="SUPFAM" id="SSF47384">
    <property type="entry name" value="Homodimeric domain of signal transducing histidine kinase"/>
    <property type="match status" value="1"/>
</dbReference>
<keyword evidence="11" id="KW-1185">Reference proteome</keyword>
<organism evidence="9 10">
    <name type="scientific">Parabacteroides acidifaciens</name>
    <dbReference type="NCBI Taxonomy" id="2290935"/>
    <lineage>
        <taxon>Bacteria</taxon>
        <taxon>Pseudomonadati</taxon>
        <taxon>Bacteroidota</taxon>
        <taxon>Bacteroidia</taxon>
        <taxon>Bacteroidales</taxon>
        <taxon>Tannerellaceae</taxon>
        <taxon>Parabacteroides</taxon>
    </lineage>
</organism>
<dbReference type="InterPro" id="IPR003661">
    <property type="entry name" value="HisK_dim/P_dom"/>
</dbReference>
<dbReference type="CDD" id="cd00082">
    <property type="entry name" value="HisKA"/>
    <property type="match status" value="1"/>
</dbReference>
<accession>A0A3D8HCJ6</accession>
<evidence type="ECO:0000256" key="6">
    <source>
        <dbReference type="ARBA" id="ARBA00023012"/>
    </source>
</evidence>
<feature type="domain" description="Histidine kinase" evidence="7">
    <location>
        <begin position="143"/>
        <end position="353"/>
    </location>
</feature>
<evidence type="ECO:0000256" key="2">
    <source>
        <dbReference type="ARBA" id="ARBA00012438"/>
    </source>
</evidence>
<keyword evidence="6" id="KW-0902">Two-component regulatory system</keyword>
<keyword evidence="5 9" id="KW-0418">Kinase</keyword>
<dbReference type="AlphaFoldDB" id="A0A3D8HCJ6"/>
<reference evidence="9 10" key="1">
    <citation type="submission" date="2018-07" db="EMBL/GenBank/DDBJ databases">
        <title>Parabacteroides acidifaciens nov. sp., isolated from human feces.</title>
        <authorList>
            <person name="Wang Y.J."/>
        </authorList>
    </citation>
    <scope>NUCLEOTIDE SEQUENCE [LARGE SCALE GENOMIC DNA]</scope>
    <source>
        <strain evidence="9 10">426-9</strain>
    </source>
</reference>
<dbReference type="SMART" id="SM00387">
    <property type="entry name" value="HATPase_c"/>
    <property type="match status" value="1"/>
</dbReference>
<dbReference type="InterPro" id="IPR005467">
    <property type="entry name" value="His_kinase_dom"/>
</dbReference>
<keyword evidence="3" id="KW-0597">Phosphoprotein</keyword>
<dbReference type="Pfam" id="PF00512">
    <property type="entry name" value="HisKA"/>
    <property type="match status" value="1"/>
</dbReference>
<dbReference type="EMBL" id="JACRTI010000038">
    <property type="protein sequence ID" value="MBC8602806.1"/>
    <property type="molecule type" value="Genomic_DNA"/>
</dbReference>
<dbReference type="Pfam" id="PF02518">
    <property type="entry name" value="HATPase_c"/>
    <property type="match status" value="1"/>
</dbReference>
<dbReference type="PROSITE" id="PS50109">
    <property type="entry name" value="HIS_KIN"/>
    <property type="match status" value="1"/>
</dbReference>
<dbReference type="SMART" id="SM00388">
    <property type="entry name" value="HisKA"/>
    <property type="match status" value="1"/>
</dbReference>
<evidence type="ECO:0000256" key="5">
    <source>
        <dbReference type="ARBA" id="ARBA00022777"/>
    </source>
</evidence>
<comment type="catalytic activity">
    <reaction evidence="1">
        <text>ATP + protein L-histidine = ADP + protein N-phospho-L-histidine.</text>
        <dbReference type="EC" id="2.7.13.3"/>
    </reaction>
</comment>
<dbReference type="Gene3D" id="3.30.450.20">
    <property type="entry name" value="PAS domain"/>
    <property type="match status" value="1"/>
</dbReference>
<dbReference type="PRINTS" id="PR00344">
    <property type="entry name" value="BCTRLSENSOR"/>
</dbReference>
<evidence type="ECO:0000256" key="4">
    <source>
        <dbReference type="ARBA" id="ARBA00022679"/>
    </source>
</evidence>
<dbReference type="EC" id="2.7.13.3" evidence="2"/>
<evidence type="ECO:0000313" key="9">
    <source>
        <dbReference type="EMBL" id="RDU48470.1"/>
    </source>
</evidence>
<dbReference type="Proteomes" id="UP000256321">
    <property type="component" value="Unassembled WGS sequence"/>
</dbReference>
<dbReference type="Gene3D" id="1.10.287.130">
    <property type="match status" value="1"/>
</dbReference>
<dbReference type="PANTHER" id="PTHR43711:SF31">
    <property type="entry name" value="HISTIDINE KINASE"/>
    <property type="match status" value="1"/>
</dbReference>
<dbReference type="InterPro" id="IPR003594">
    <property type="entry name" value="HATPase_dom"/>
</dbReference>
<dbReference type="FunFam" id="3.30.565.10:FF:000006">
    <property type="entry name" value="Sensor histidine kinase WalK"/>
    <property type="match status" value="1"/>
</dbReference>
<sequence length="357" mass="41185">MLEFVLKAVHITPWEYDVESQTVNISDNFLQQSNLSQNSVALDEILKYMYPSDAQLLIQGLSNLIEETCSLMVIQIRSKEPGMEDYQWFEMQAVAYQRYEDRRVRSIIGLKHDITDLKHTEELVRLREKAEESNRLKSTFLANMSHDIRTPLNAIVGFSTLMAETDDKEERQEFAQIIEANNDMLLHLINDILDMSKIEAGQMEFIYSEVNLNDLIQNLGYTFRFKIKKEVYMSLDIPSEPYILYTEKNRLTQVLSNFISNACKYTFEGSITVGYEIEGKQIYFYVRDTGKGIEKENLPHVFERFAKFDTFVKGTGLGLSICELIIQTLGGEIGVESEVGKGSTFWFTLPISERVES</sequence>
<dbReference type="InterPro" id="IPR004358">
    <property type="entry name" value="Sig_transdc_His_kin-like_C"/>
</dbReference>
<reference evidence="8 11" key="2">
    <citation type="submission" date="2020-08" db="EMBL/GenBank/DDBJ databases">
        <title>Genome public.</title>
        <authorList>
            <person name="Liu C."/>
            <person name="Sun Q."/>
        </authorList>
    </citation>
    <scope>NUCLEOTIDE SEQUENCE [LARGE SCALE GENOMIC DNA]</scope>
    <source>
        <strain evidence="8 11">426_9</strain>
    </source>
</reference>
<dbReference type="SUPFAM" id="SSF55785">
    <property type="entry name" value="PYP-like sensor domain (PAS domain)"/>
    <property type="match status" value="1"/>
</dbReference>
<evidence type="ECO:0000259" key="7">
    <source>
        <dbReference type="PROSITE" id="PS50109"/>
    </source>
</evidence>
<evidence type="ECO:0000256" key="1">
    <source>
        <dbReference type="ARBA" id="ARBA00000085"/>
    </source>
</evidence>
<dbReference type="Proteomes" id="UP000629596">
    <property type="component" value="Unassembled WGS sequence"/>
</dbReference>
<gene>
    <name evidence="9" type="ORF">DWU89_14250</name>
    <name evidence="8" type="ORF">H8784_13895</name>
</gene>
<evidence type="ECO:0000313" key="11">
    <source>
        <dbReference type="Proteomes" id="UP000629596"/>
    </source>
</evidence>
<dbReference type="InterPro" id="IPR036890">
    <property type="entry name" value="HATPase_C_sf"/>
</dbReference>
<evidence type="ECO:0000313" key="10">
    <source>
        <dbReference type="Proteomes" id="UP000256321"/>
    </source>
</evidence>
<evidence type="ECO:0000313" key="8">
    <source>
        <dbReference type="EMBL" id="MBC8602806.1"/>
    </source>
</evidence>
<comment type="caution">
    <text evidence="9">The sequence shown here is derived from an EMBL/GenBank/DDBJ whole genome shotgun (WGS) entry which is preliminary data.</text>
</comment>
<name>A0A3D8HCJ6_9BACT</name>
<dbReference type="SUPFAM" id="SSF55874">
    <property type="entry name" value="ATPase domain of HSP90 chaperone/DNA topoisomerase II/histidine kinase"/>
    <property type="match status" value="1"/>
</dbReference>
<dbReference type="InterPro" id="IPR036097">
    <property type="entry name" value="HisK_dim/P_sf"/>
</dbReference>
<keyword evidence="4" id="KW-0808">Transferase</keyword>
<protein>
    <recommendedName>
        <fullName evidence="2">histidine kinase</fullName>
        <ecNumber evidence="2">2.7.13.3</ecNumber>
    </recommendedName>
</protein>
<evidence type="ECO:0000256" key="3">
    <source>
        <dbReference type="ARBA" id="ARBA00022553"/>
    </source>
</evidence>
<proteinExistence type="predicted"/>
<dbReference type="GO" id="GO:0000155">
    <property type="term" value="F:phosphorelay sensor kinase activity"/>
    <property type="evidence" value="ECO:0007669"/>
    <property type="project" value="InterPro"/>
</dbReference>
<dbReference type="PANTHER" id="PTHR43711">
    <property type="entry name" value="TWO-COMPONENT HISTIDINE KINASE"/>
    <property type="match status" value="1"/>
</dbReference>
<dbReference type="EMBL" id="QREV01000038">
    <property type="protein sequence ID" value="RDU48470.1"/>
    <property type="molecule type" value="Genomic_DNA"/>
</dbReference>
<dbReference type="InterPro" id="IPR035965">
    <property type="entry name" value="PAS-like_dom_sf"/>
</dbReference>
<dbReference type="Gene3D" id="3.30.565.10">
    <property type="entry name" value="Histidine kinase-like ATPase, C-terminal domain"/>
    <property type="match status" value="1"/>
</dbReference>
<dbReference type="InterPro" id="IPR050736">
    <property type="entry name" value="Sensor_HK_Regulatory"/>
</dbReference>